<protein>
    <submittedName>
        <fullName evidence="2">Uncharacterized protein</fullName>
    </submittedName>
</protein>
<dbReference type="KEGG" id="ehx:EMIHUDRAFT_205746"/>
<dbReference type="EnsemblProtists" id="EOD30347">
    <property type="protein sequence ID" value="EOD30347"/>
    <property type="gene ID" value="EMIHUDRAFT_233038"/>
</dbReference>
<dbReference type="RefSeq" id="XP_005778103.1">
    <property type="nucleotide sequence ID" value="XM_005778046.1"/>
</dbReference>
<dbReference type="HOGENOM" id="CLU_2282751_0_0_1"/>
<keyword evidence="3" id="KW-1185">Reference proteome</keyword>
<evidence type="ECO:0000256" key="1">
    <source>
        <dbReference type="SAM" id="MobiDB-lite"/>
    </source>
</evidence>
<dbReference type="EnsemblProtists" id="EOD25674">
    <property type="protein sequence ID" value="EOD25674"/>
    <property type="gene ID" value="EMIHUDRAFT_205746"/>
</dbReference>
<reference evidence="2" key="2">
    <citation type="submission" date="2024-10" db="UniProtKB">
        <authorList>
            <consortium name="EnsemblProtists"/>
        </authorList>
    </citation>
    <scope>IDENTIFICATION</scope>
</reference>
<feature type="compositionally biased region" description="Basic and acidic residues" evidence="1">
    <location>
        <begin position="18"/>
        <end position="34"/>
    </location>
</feature>
<organism evidence="2 3">
    <name type="scientific">Emiliania huxleyi (strain CCMP1516)</name>
    <dbReference type="NCBI Taxonomy" id="280463"/>
    <lineage>
        <taxon>Eukaryota</taxon>
        <taxon>Haptista</taxon>
        <taxon>Haptophyta</taxon>
        <taxon>Prymnesiophyceae</taxon>
        <taxon>Isochrysidales</taxon>
        <taxon>Noelaerhabdaceae</taxon>
        <taxon>Emiliania</taxon>
    </lineage>
</organism>
<feature type="compositionally biased region" description="Basic residues" evidence="1">
    <location>
        <begin position="1"/>
        <end position="11"/>
    </location>
</feature>
<evidence type="ECO:0000313" key="2">
    <source>
        <dbReference type="EnsemblProtists" id="EOD25674"/>
    </source>
</evidence>
<evidence type="ECO:0000313" key="3">
    <source>
        <dbReference type="Proteomes" id="UP000013827"/>
    </source>
</evidence>
<dbReference type="GeneID" id="17271219"/>
<accession>A0A0D3JQ89</accession>
<reference evidence="3" key="1">
    <citation type="journal article" date="2013" name="Nature">
        <title>Pan genome of the phytoplankton Emiliania underpins its global distribution.</title>
        <authorList>
            <person name="Read B.A."/>
            <person name="Kegel J."/>
            <person name="Klute M.J."/>
            <person name="Kuo A."/>
            <person name="Lefebvre S.C."/>
            <person name="Maumus F."/>
            <person name="Mayer C."/>
            <person name="Miller J."/>
            <person name="Monier A."/>
            <person name="Salamov A."/>
            <person name="Young J."/>
            <person name="Aguilar M."/>
            <person name="Claverie J.M."/>
            <person name="Frickenhaus S."/>
            <person name="Gonzalez K."/>
            <person name="Herman E.K."/>
            <person name="Lin Y.C."/>
            <person name="Napier J."/>
            <person name="Ogata H."/>
            <person name="Sarno A.F."/>
            <person name="Shmutz J."/>
            <person name="Schroeder D."/>
            <person name="de Vargas C."/>
            <person name="Verret F."/>
            <person name="von Dassow P."/>
            <person name="Valentin K."/>
            <person name="Van de Peer Y."/>
            <person name="Wheeler G."/>
            <person name="Dacks J.B."/>
            <person name="Delwiche C.F."/>
            <person name="Dyhrman S.T."/>
            <person name="Glockner G."/>
            <person name="John U."/>
            <person name="Richards T."/>
            <person name="Worden A.Z."/>
            <person name="Zhang X."/>
            <person name="Grigoriev I.V."/>
            <person name="Allen A.E."/>
            <person name="Bidle K."/>
            <person name="Borodovsky M."/>
            <person name="Bowler C."/>
            <person name="Brownlee C."/>
            <person name="Cock J.M."/>
            <person name="Elias M."/>
            <person name="Gladyshev V.N."/>
            <person name="Groth M."/>
            <person name="Guda C."/>
            <person name="Hadaegh A."/>
            <person name="Iglesias-Rodriguez M.D."/>
            <person name="Jenkins J."/>
            <person name="Jones B.M."/>
            <person name="Lawson T."/>
            <person name="Leese F."/>
            <person name="Lindquist E."/>
            <person name="Lobanov A."/>
            <person name="Lomsadze A."/>
            <person name="Malik S.B."/>
            <person name="Marsh M.E."/>
            <person name="Mackinder L."/>
            <person name="Mock T."/>
            <person name="Mueller-Roeber B."/>
            <person name="Pagarete A."/>
            <person name="Parker M."/>
            <person name="Probert I."/>
            <person name="Quesneville H."/>
            <person name="Raines C."/>
            <person name="Rensing S.A."/>
            <person name="Riano-Pachon D.M."/>
            <person name="Richier S."/>
            <person name="Rokitta S."/>
            <person name="Shiraiwa Y."/>
            <person name="Soanes D.M."/>
            <person name="van der Giezen M."/>
            <person name="Wahlund T.M."/>
            <person name="Williams B."/>
            <person name="Wilson W."/>
            <person name="Wolfe G."/>
            <person name="Wurch L.L."/>
        </authorList>
    </citation>
    <scope>NUCLEOTIDE SEQUENCE</scope>
</reference>
<feature type="region of interest" description="Disordered" evidence="1">
    <location>
        <begin position="1"/>
        <end position="34"/>
    </location>
</feature>
<dbReference type="PaxDb" id="2903-EOD25674"/>
<dbReference type="KEGG" id="ehx:EMIHUDRAFT_233038"/>
<sequence>MEERRGRRRQPHGSTPRELPRKIELPQQEHEASRAVLRERAQLRDAQEERYGPHTPAVRALEAGLNAAFDAISHKELPALWPSVPLCGASSASVQLGWRGSV</sequence>
<dbReference type="Proteomes" id="UP000013827">
    <property type="component" value="Unassembled WGS sequence"/>
</dbReference>
<dbReference type="RefSeq" id="XP_005782776.1">
    <property type="nucleotide sequence ID" value="XM_005782719.1"/>
</dbReference>
<proteinExistence type="predicted"/>
<dbReference type="AlphaFoldDB" id="A0A0D3JQ89"/>
<dbReference type="GeneID" id="17275619"/>
<name>A0A0D3JQ89_EMIH1</name>